<dbReference type="Pfam" id="PF07690">
    <property type="entry name" value="MFS_1"/>
    <property type="match status" value="1"/>
</dbReference>
<organism evidence="8 9">
    <name type="scientific">Photobacterium sanctipauli</name>
    <dbReference type="NCBI Taxonomy" id="1342794"/>
    <lineage>
        <taxon>Bacteria</taxon>
        <taxon>Pseudomonadati</taxon>
        <taxon>Pseudomonadota</taxon>
        <taxon>Gammaproteobacteria</taxon>
        <taxon>Vibrionales</taxon>
        <taxon>Vibrionaceae</taxon>
        <taxon>Photobacterium</taxon>
    </lineage>
</organism>
<reference evidence="8 9" key="1">
    <citation type="submission" date="2018-01" db="EMBL/GenBank/DDBJ databases">
        <title>Whole genome sequencing of Histamine producing bacteria.</title>
        <authorList>
            <person name="Butler K."/>
        </authorList>
    </citation>
    <scope>NUCLEOTIDE SEQUENCE [LARGE SCALE GENOMIC DNA]</scope>
    <source>
        <strain evidence="8 9">DSM 100436</strain>
    </source>
</reference>
<comment type="subcellular location">
    <subcellularLocation>
        <location evidence="1">Cell membrane</location>
        <topology evidence="1">Multi-pass membrane protein</topology>
    </subcellularLocation>
</comment>
<evidence type="ECO:0000256" key="5">
    <source>
        <dbReference type="ARBA" id="ARBA00023136"/>
    </source>
</evidence>
<comment type="caution">
    <text evidence="8">The sequence shown here is derived from an EMBL/GenBank/DDBJ whole genome shotgun (WGS) entry which is preliminary data.</text>
</comment>
<evidence type="ECO:0000256" key="3">
    <source>
        <dbReference type="ARBA" id="ARBA00022692"/>
    </source>
</evidence>
<dbReference type="SUPFAM" id="SSF103473">
    <property type="entry name" value="MFS general substrate transporter"/>
    <property type="match status" value="1"/>
</dbReference>
<evidence type="ECO:0000256" key="2">
    <source>
        <dbReference type="ARBA" id="ARBA00022475"/>
    </source>
</evidence>
<dbReference type="PROSITE" id="PS00217">
    <property type="entry name" value="SUGAR_TRANSPORT_2"/>
    <property type="match status" value="1"/>
</dbReference>
<feature type="transmembrane region" description="Helical" evidence="6">
    <location>
        <begin position="356"/>
        <end position="374"/>
    </location>
</feature>
<dbReference type="Proteomes" id="UP000241771">
    <property type="component" value="Unassembled WGS sequence"/>
</dbReference>
<keyword evidence="9" id="KW-1185">Reference proteome</keyword>
<keyword evidence="4 6" id="KW-1133">Transmembrane helix</keyword>
<name>A0A2T3NUA3_9GAMM</name>
<proteinExistence type="predicted"/>
<dbReference type="InterPro" id="IPR020846">
    <property type="entry name" value="MFS_dom"/>
</dbReference>
<evidence type="ECO:0000256" key="1">
    <source>
        <dbReference type="ARBA" id="ARBA00004651"/>
    </source>
</evidence>
<feature type="transmembrane region" description="Helical" evidence="6">
    <location>
        <begin position="319"/>
        <end position="344"/>
    </location>
</feature>
<dbReference type="PANTHER" id="PTHR43124:SF3">
    <property type="entry name" value="CHLORAMPHENICOL EFFLUX PUMP RV0191"/>
    <property type="match status" value="1"/>
</dbReference>
<dbReference type="AlphaFoldDB" id="A0A2T3NUA3"/>
<evidence type="ECO:0000313" key="8">
    <source>
        <dbReference type="EMBL" id="PSW19833.1"/>
    </source>
</evidence>
<dbReference type="GO" id="GO:0005886">
    <property type="term" value="C:plasma membrane"/>
    <property type="evidence" value="ECO:0007669"/>
    <property type="project" value="UniProtKB-SubCell"/>
</dbReference>
<dbReference type="GO" id="GO:0022857">
    <property type="term" value="F:transmembrane transporter activity"/>
    <property type="evidence" value="ECO:0007669"/>
    <property type="project" value="InterPro"/>
</dbReference>
<feature type="transmembrane region" description="Helical" evidence="6">
    <location>
        <begin position="294"/>
        <end position="313"/>
    </location>
</feature>
<feature type="transmembrane region" description="Helical" evidence="6">
    <location>
        <begin position="146"/>
        <end position="165"/>
    </location>
</feature>
<accession>A0A2T3NUA3</accession>
<evidence type="ECO:0000256" key="6">
    <source>
        <dbReference type="SAM" id="Phobius"/>
    </source>
</evidence>
<keyword evidence="2" id="KW-1003">Cell membrane</keyword>
<feature type="transmembrane region" description="Helical" evidence="6">
    <location>
        <begin position="177"/>
        <end position="199"/>
    </location>
</feature>
<keyword evidence="5 6" id="KW-0472">Membrane</keyword>
<feature type="transmembrane region" description="Helical" evidence="6">
    <location>
        <begin position="386"/>
        <end position="405"/>
    </location>
</feature>
<feature type="domain" description="Major facilitator superfamily (MFS) profile" evidence="7">
    <location>
        <begin position="22"/>
        <end position="410"/>
    </location>
</feature>
<dbReference type="InterPro" id="IPR011701">
    <property type="entry name" value="MFS"/>
</dbReference>
<evidence type="ECO:0000259" key="7">
    <source>
        <dbReference type="PROSITE" id="PS50850"/>
    </source>
</evidence>
<feature type="transmembrane region" description="Helical" evidence="6">
    <location>
        <begin position="113"/>
        <end position="134"/>
    </location>
</feature>
<feature type="transmembrane region" description="Helical" evidence="6">
    <location>
        <begin position="59"/>
        <end position="77"/>
    </location>
</feature>
<dbReference type="EMBL" id="PYMA01000005">
    <property type="protein sequence ID" value="PSW19833.1"/>
    <property type="molecule type" value="Genomic_DNA"/>
</dbReference>
<feature type="transmembrane region" description="Helical" evidence="6">
    <location>
        <begin position="21"/>
        <end position="39"/>
    </location>
</feature>
<gene>
    <name evidence="8" type="ORF">C9I98_10235</name>
</gene>
<feature type="transmembrane region" description="Helical" evidence="6">
    <location>
        <begin position="262"/>
        <end position="282"/>
    </location>
</feature>
<dbReference type="PANTHER" id="PTHR43124">
    <property type="entry name" value="PURINE EFFLUX PUMP PBUE"/>
    <property type="match status" value="1"/>
</dbReference>
<dbReference type="InterPro" id="IPR050189">
    <property type="entry name" value="MFS_Efflux_Transporters"/>
</dbReference>
<dbReference type="InterPro" id="IPR005829">
    <property type="entry name" value="Sugar_transporter_CS"/>
</dbReference>
<dbReference type="RefSeq" id="WP_107271940.1">
    <property type="nucleotide sequence ID" value="NZ_PYMA01000005.1"/>
</dbReference>
<dbReference type="PROSITE" id="PS50850">
    <property type="entry name" value="MFS"/>
    <property type="match status" value="1"/>
</dbReference>
<sequence length="416" mass="45244">MSKDLPPQSDTLAEAIPYWKKIVVVLSLGWIAIWIYRTVLTPIYPEIQASLGGASDAEIGLIASLYFLAYTCAQIPAGIMVDRVGQRKVLIPGFSCFLVGAFLVGNADGLTMIYIGSLFAGLGCGSFFSSAYSLSSEHVPLQYRGIATAIINSGAAFGMAFGLIGSSYLVKNVGVEWHYLLFFIVALLAVIIGLYALILKNKEPVPKQEPQQAKTPTNQRSVLFSPVMISAYIMYFATNYGYYMIVTWLPSYLQLERGFEGFAIGFASALVAIAAIPGALYFSRMSDKYRDKKVKFIISLELAAAVTLVLTVLAPNTTILMVSLMLYGLLGKLAVEPIIISFVADNVSKSGYGTTFSLFNFFGMSSAVITPYLTGFISDMTGSKVMSFYLSAFFIIVGTCVFFAINRKKTPELKTA</sequence>
<feature type="transmembrane region" description="Helical" evidence="6">
    <location>
        <begin position="89"/>
        <end position="107"/>
    </location>
</feature>
<dbReference type="InterPro" id="IPR036259">
    <property type="entry name" value="MFS_trans_sf"/>
</dbReference>
<keyword evidence="3 6" id="KW-0812">Transmembrane</keyword>
<evidence type="ECO:0000256" key="4">
    <source>
        <dbReference type="ARBA" id="ARBA00022989"/>
    </source>
</evidence>
<protein>
    <submittedName>
        <fullName evidence="8">MFS transporter</fullName>
    </submittedName>
</protein>
<dbReference type="Gene3D" id="1.20.1250.20">
    <property type="entry name" value="MFS general substrate transporter like domains"/>
    <property type="match status" value="1"/>
</dbReference>
<feature type="transmembrane region" description="Helical" evidence="6">
    <location>
        <begin position="220"/>
        <end position="242"/>
    </location>
</feature>
<evidence type="ECO:0000313" key="9">
    <source>
        <dbReference type="Proteomes" id="UP000241771"/>
    </source>
</evidence>